<accession>A0A2H0W064</accession>
<dbReference type="SUPFAM" id="SSF51713">
    <property type="entry name" value="tRNA-guanine transglycosylase"/>
    <property type="match status" value="1"/>
</dbReference>
<feature type="domain" description="tRNA-guanine(15) transglycosylase-like" evidence="1">
    <location>
        <begin position="1"/>
        <end position="34"/>
    </location>
</feature>
<name>A0A2H0W064_9BACT</name>
<organism evidence="2 3">
    <name type="scientific">Candidatus Buchananbacteria bacterium CG10_big_fil_rev_8_21_14_0_10_42_9</name>
    <dbReference type="NCBI Taxonomy" id="1974526"/>
    <lineage>
        <taxon>Bacteria</taxon>
        <taxon>Candidatus Buchananiibacteriota</taxon>
    </lineage>
</organism>
<dbReference type="Proteomes" id="UP000230935">
    <property type="component" value="Unassembled WGS sequence"/>
</dbReference>
<comment type="caution">
    <text evidence="2">The sequence shown here is derived from an EMBL/GenBank/DDBJ whole genome shotgun (WGS) entry which is preliminary data.</text>
</comment>
<proteinExistence type="predicted"/>
<evidence type="ECO:0000313" key="3">
    <source>
        <dbReference type="Proteomes" id="UP000230935"/>
    </source>
</evidence>
<dbReference type="InterPro" id="IPR036511">
    <property type="entry name" value="TGT-like_sf"/>
</dbReference>
<gene>
    <name evidence="2" type="ORF">COT81_04835</name>
</gene>
<dbReference type="Pfam" id="PF01702">
    <property type="entry name" value="TGT"/>
    <property type="match status" value="1"/>
</dbReference>
<dbReference type="GO" id="GO:0006400">
    <property type="term" value="P:tRNA modification"/>
    <property type="evidence" value="ECO:0007669"/>
    <property type="project" value="InterPro"/>
</dbReference>
<evidence type="ECO:0000313" key="2">
    <source>
        <dbReference type="EMBL" id="PIS04716.1"/>
    </source>
</evidence>
<dbReference type="AlphaFoldDB" id="A0A2H0W064"/>
<protein>
    <recommendedName>
        <fullName evidence="1">tRNA-guanine(15) transglycosylase-like domain-containing protein</fullName>
    </recommendedName>
</protein>
<evidence type="ECO:0000259" key="1">
    <source>
        <dbReference type="Pfam" id="PF01702"/>
    </source>
</evidence>
<dbReference type="EMBL" id="PEZZ01000038">
    <property type="protein sequence ID" value="PIS04716.1"/>
    <property type="molecule type" value="Genomic_DNA"/>
</dbReference>
<sequence>TQEHLGLRLTTIHNLNFYLELMKLIRVAIRQGKL</sequence>
<feature type="non-terminal residue" evidence="2">
    <location>
        <position position="1"/>
    </location>
</feature>
<dbReference type="Gene3D" id="3.20.20.105">
    <property type="entry name" value="Queuine tRNA-ribosyltransferase-like"/>
    <property type="match status" value="1"/>
</dbReference>
<reference evidence="3" key="1">
    <citation type="submission" date="2017-09" db="EMBL/GenBank/DDBJ databases">
        <title>Depth-based differentiation of microbial function through sediment-hosted aquifers and enrichment of novel symbionts in the deep terrestrial subsurface.</title>
        <authorList>
            <person name="Probst A.J."/>
            <person name="Ladd B."/>
            <person name="Jarett J.K."/>
            <person name="Geller-Mcgrath D.E."/>
            <person name="Sieber C.M.K."/>
            <person name="Emerson J.B."/>
            <person name="Anantharaman K."/>
            <person name="Thomas B.C."/>
            <person name="Malmstrom R."/>
            <person name="Stieglmeier M."/>
            <person name="Klingl A."/>
            <person name="Woyke T."/>
            <person name="Ryan C.M."/>
            <person name="Banfield J.F."/>
        </authorList>
    </citation>
    <scope>NUCLEOTIDE SEQUENCE [LARGE SCALE GENOMIC DNA]</scope>
</reference>
<dbReference type="InterPro" id="IPR002616">
    <property type="entry name" value="tRNA_ribo_trans-like"/>
</dbReference>